<dbReference type="PIRSF" id="PIRSF006221">
    <property type="entry name" value="Ketosamine-3-kinase"/>
    <property type="match status" value="1"/>
</dbReference>
<organism evidence="2 3">
    <name type="scientific">Aquibacillus rhizosphaerae</name>
    <dbReference type="NCBI Taxonomy" id="3051431"/>
    <lineage>
        <taxon>Bacteria</taxon>
        <taxon>Bacillati</taxon>
        <taxon>Bacillota</taxon>
        <taxon>Bacilli</taxon>
        <taxon>Bacillales</taxon>
        <taxon>Bacillaceae</taxon>
        <taxon>Aquibacillus</taxon>
    </lineage>
</organism>
<dbReference type="Pfam" id="PF03881">
    <property type="entry name" value="Fructosamin_kin"/>
    <property type="match status" value="1"/>
</dbReference>
<keyword evidence="1 2" id="KW-0418">Kinase</keyword>
<dbReference type="PANTHER" id="PTHR12149">
    <property type="entry name" value="FRUCTOSAMINE 3 KINASE-RELATED PROTEIN"/>
    <property type="match status" value="1"/>
</dbReference>
<dbReference type="SUPFAM" id="SSF56112">
    <property type="entry name" value="Protein kinase-like (PK-like)"/>
    <property type="match status" value="1"/>
</dbReference>
<proteinExistence type="inferred from homology"/>
<dbReference type="EMBL" id="JASTZU010000043">
    <property type="protein sequence ID" value="MDL4841709.1"/>
    <property type="molecule type" value="Genomic_DNA"/>
</dbReference>
<keyword evidence="1" id="KW-0808">Transferase</keyword>
<dbReference type="RefSeq" id="WP_285932997.1">
    <property type="nucleotide sequence ID" value="NZ_JASTZU010000043.1"/>
</dbReference>
<dbReference type="Gene3D" id="3.30.200.20">
    <property type="entry name" value="Phosphorylase Kinase, domain 1"/>
    <property type="match status" value="1"/>
</dbReference>
<evidence type="ECO:0000313" key="2">
    <source>
        <dbReference type="EMBL" id="MDL4841709.1"/>
    </source>
</evidence>
<evidence type="ECO:0000313" key="3">
    <source>
        <dbReference type="Proteomes" id="UP001235343"/>
    </source>
</evidence>
<keyword evidence="3" id="KW-1185">Reference proteome</keyword>
<accession>A0ABT7L778</accession>
<protein>
    <submittedName>
        <fullName evidence="2">Fructosamine kinase family protein</fullName>
    </submittedName>
</protein>
<gene>
    <name evidence="2" type="ORF">QQS35_14815</name>
</gene>
<dbReference type="InterPro" id="IPR011009">
    <property type="entry name" value="Kinase-like_dom_sf"/>
</dbReference>
<reference evidence="2 3" key="1">
    <citation type="submission" date="2023-06" db="EMBL/GenBank/DDBJ databases">
        <title>Aquibacillus rhizosphaerae LR5S19.</title>
        <authorList>
            <person name="Sun J.-Q."/>
        </authorList>
    </citation>
    <scope>NUCLEOTIDE SEQUENCE [LARGE SCALE GENOMIC DNA]</scope>
    <source>
        <strain evidence="2 3">LR5S19</strain>
    </source>
</reference>
<comment type="caution">
    <text evidence="2">The sequence shown here is derived from an EMBL/GenBank/DDBJ whole genome shotgun (WGS) entry which is preliminary data.</text>
</comment>
<dbReference type="Proteomes" id="UP001235343">
    <property type="component" value="Unassembled WGS sequence"/>
</dbReference>
<dbReference type="GO" id="GO:0016301">
    <property type="term" value="F:kinase activity"/>
    <property type="evidence" value="ECO:0007669"/>
    <property type="project" value="UniProtKB-KW"/>
</dbReference>
<sequence length="290" mass="33290">MNNKIKHGLVTIGDASDIQSIQLVTGGDINQAFRVQTKDNVYFVKGNHNVSENFFAIEAQGLKLIDETNSIGVPHVYYYDQPKNDDDAIMIMEWVEGQKKKDTNAKLGTQLGHMHLTTNDQYGFNENTFIGTLPQPNDLFDNWIDYYRDQRLLTQYNIAIDKGRMSSIRRDKMEKLLQNLDNLLDRQPKSSLLHGDLWGGNWLTGSEGAPYLIDPSVFYGDHAFELAFTELFGGFSLDFYEAYNSVFPLPSYYEEIKPIYQLYYLLVHLNMFGESYGNAVDQILNRYVKG</sequence>
<dbReference type="InterPro" id="IPR016477">
    <property type="entry name" value="Fructo-/Ketosamine-3-kinase"/>
</dbReference>
<dbReference type="Gene3D" id="3.90.1200.10">
    <property type="match status" value="1"/>
</dbReference>
<dbReference type="PANTHER" id="PTHR12149:SF8">
    <property type="entry name" value="PROTEIN-RIBULOSAMINE 3-KINASE"/>
    <property type="match status" value="1"/>
</dbReference>
<name>A0ABT7L778_9BACI</name>
<evidence type="ECO:0000256" key="1">
    <source>
        <dbReference type="PIRNR" id="PIRNR006221"/>
    </source>
</evidence>
<comment type="similarity">
    <text evidence="1">Belongs to the fructosamine kinase family.</text>
</comment>